<dbReference type="InterPro" id="IPR005702">
    <property type="entry name" value="Wzc-like_C"/>
</dbReference>
<evidence type="ECO:0000259" key="10">
    <source>
        <dbReference type="Pfam" id="PF13614"/>
    </source>
</evidence>
<dbReference type="InterPro" id="IPR025669">
    <property type="entry name" value="AAA_dom"/>
</dbReference>
<keyword evidence="7" id="KW-0829">Tyrosine-protein kinase</keyword>
<comment type="catalytic activity">
    <reaction evidence="8">
        <text>L-tyrosyl-[protein] + ATP = O-phospho-L-tyrosyl-[protein] + ADP + H(+)</text>
        <dbReference type="Rhea" id="RHEA:10596"/>
        <dbReference type="Rhea" id="RHEA-COMP:10136"/>
        <dbReference type="Rhea" id="RHEA-COMP:20101"/>
        <dbReference type="ChEBI" id="CHEBI:15378"/>
        <dbReference type="ChEBI" id="CHEBI:30616"/>
        <dbReference type="ChEBI" id="CHEBI:46858"/>
        <dbReference type="ChEBI" id="CHEBI:61978"/>
        <dbReference type="ChEBI" id="CHEBI:456216"/>
        <dbReference type="EC" id="2.7.10.2"/>
    </reaction>
</comment>
<protein>
    <recommendedName>
        <fullName evidence="2">non-specific protein-tyrosine kinase</fullName>
        <ecNumber evidence="2">2.7.10.2</ecNumber>
    </recommendedName>
</protein>
<gene>
    <name evidence="12" type="ORF">LLW17_16045</name>
</gene>
<sequence>MTHSNNFKQSHTEEEINIREELEKYLRYWPWFVITVLVAIIGAFVYLRLTVPVYNTVASVIIKDEESQGGGGSAEMANFSELGLLGGMGTNSIENEIGLLNSRRLMISTVKALNLNIEYYDAAGVKEDEIYLDAPYLVTLLSVDDALLQHATREGESDFLIKPAQEEGVVELHFLENDKVLRVKLDEIVNLPFATLVVKDNRKFHEATGRLLTSKKSQIVKLKTVEQIADRLRSKVQVNLIDDNATLLEFNLESTVKEKAQDVLDQLIFEYNKEAIEDKNEVANNTARFIDERLQIISQDLDTVEVGLKDFKEDNRLTNIEAESSLIIENASDYRRREQEIGTQLELANSMISYLQDNPENSDLLPANMGLEGEAVNGQIENYNQLVLERNRILSGATERNPAVIRLNSQIEQLRSTILSGLQRTQSNLRIALNDLKRQSNLIGSEIAQVPAKELQFRDISRQQNIKEALYIFLLQKREENSLSLAATAPKAKIVDPAYSLGNPVSPKRNIVLAAALLLGLAIPFLVIYIRRLLNNKIERRDDIEKITRQIPVVGELPRIARGESDLIVENDRSVLAESFRILVTNLQYLLVNAETDGKGYCIYTTSTVKGEGKTFTSINLAMTLANTGKKVVIIGADLRNPQLQRYDNQSKSLLGVSDYLVSNDHTLEKLVHDSKFHPKLKLFLSGSIPPNPSELLRQKKFGQMIAELREQYDYVIVDTAPCMLVADTFLISRYADLILYVTRAGYTEKKLLNFAVDAVKDGKLHDVSFVINDVKTANFGYGNKYGYAYGAEQPSLWERFKKSF</sequence>
<evidence type="ECO:0000256" key="9">
    <source>
        <dbReference type="SAM" id="Phobius"/>
    </source>
</evidence>
<dbReference type="PANTHER" id="PTHR32309">
    <property type="entry name" value="TYROSINE-PROTEIN KINASE"/>
    <property type="match status" value="1"/>
</dbReference>
<dbReference type="InterPro" id="IPR032807">
    <property type="entry name" value="GNVR"/>
</dbReference>
<dbReference type="Pfam" id="PF13807">
    <property type="entry name" value="GNVR"/>
    <property type="match status" value="1"/>
</dbReference>
<evidence type="ECO:0000313" key="12">
    <source>
        <dbReference type="EMBL" id="MCC4214240.1"/>
    </source>
</evidence>
<dbReference type="Pfam" id="PF13614">
    <property type="entry name" value="AAA_31"/>
    <property type="match status" value="1"/>
</dbReference>
<keyword evidence="3 12" id="KW-0808">Transferase</keyword>
<evidence type="ECO:0000256" key="6">
    <source>
        <dbReference type="ARBA" id="ARBA00022840"/>
    </source>
</evidence>
<keyword evidence="9" id="KW-0812">Transmembrane</keyword>
<proteinExistence type="inferred from homology"/>
<evidence type="ECO:0000259" key="11">
    <source>
        <dbReference type="Pfam" id="PF13807"/>
    </source>
</evidence>
<dbReference type="InterPro" id="IPR050445">
    <property type="entry name" value="Bact_polysacc_biosynth/exp"/>
</dbReference>
<accession>A0ABS8GX65</accession>
<feature type="transmembrane region" description="Helical" evidence="9">
    <location>
        <begin position="28"/>
        <end position="47"/>
    </location>
</feature>
<evidence type="ECO:0000256" key="1">
    <source>
        <dbReference type="ARBA" id="ARBA00007316"/>
    </source>
</evidence>
<reference evidence="12 13" key="1">
    <citation type="submission" date="2021-11" db="EMBL/GenBank/DDBJ databases">
        <title>Seasonal and diel survey of microbial diversity of the Tyrrhenian coast.</title>
        <authorList>
            <person name="Gattoni G."/>
            <person name="Corral P."/>
        </authorList>
    </citation>
    <scope>NUCLEOTIDE SEQUENCE [LARGE SCALE GENOMIC DNA]</scope>
    <source>
        <strain evidence="12 13">Mr9</strain>
    </source>
</reference>
<comment type="caution">
    <text evidence="12">The sequence shown here is derived from an EMBL/GenBank/DDBJ whole genome shotgun (WGS) entry which is preliminary data.</text>
</comment>
<keyword evidence="6" id="KW-0067">ATP-binding</keyword>
<dbReference type="NCBIfam" id="TIGR01007">
    <property type="entry name" value="eps_fam"/>
    <property type="match status" value="1"/>
</dbReference>
<dbReference type="GO" id="GO:0004715">
    <property type="term" value="F:non-membrane spanning protein tyrosine kinase activity"/>
    <property type="evidence" value="ECO:0007669"/>
    <property type="project" value="UniProtKB-EC"/>
</dbReference>
<evidence type="ECO:0000256" key="8">
    <source>
        <dbReference type="ARBA" id="ARBA00051245"/>
    </source>
</evidence>
<dbReference type="EMBL" id="JAJGMW010000026">
    <property type="protein sequence ID" value="MCC4214240.1"/>
    <property type="molecule type" value="Genomic_DNA"/>
</dbReference>
<name>A0ABS8GX65_9FLAO</name>
<evidence type="ECO:0000256" key="2">
    <source>
        <dbReference type="ARBA" id="ARBA00011903"/>
    </source>
</evidence>
<dbReference type="PANTHER" id="PTHR32309:SF13">
    <property type="entry name" value="FERRIC ENTEROBACTIN TRANSPORT PROTEIN FEPE"/>
    <property type="match status" value="1"/>
</dbReference>
<evidence type="ECO:0000256" key="3">
    <source>
        <dbReference type="ARBA" id="ARBA00022679"/>
    </source>
</evidence>
<keyword evidence="9" id="KW-1133">Transmembrane helix</keyword>
<dbReference type="CDD" id="cd05387">
    <property type="entry name" value="BY-kinase"/>
    <property type="match status" value="1"/>
</dbReference>
<evidence type="ECO:0000313" key="13">
    <source>
        <dbReference type="Proteomes" id="UP001197770"/>
    </source>
</evidence>
<evidence type="ECO:0000256" key="4">
    <source>
        <dbReference type="ARBA" id="ARBA00022741"/>
    </source>
</evidence>
<dbReference type="InterPro" id="IPR027417">
    <property type="entry name" value="P-loop_NTPase"/>
</dbReference>
<feature type="domain" description="AAA" evidence="10">
    <location>
        <begin position="611"/>
        <end position="726"/>
    </location>
</feature>
<dbReference type="EC" id="2.7.10.2" evidence="2"/>
<dbReference type="Gene3D" id="3.40.50.300">
    <property type="entry name" value="P-loop containing nucleotide triphosphate hydrolases"/>
    <property type="match status" value="1"/>
</dbReference>
<dbReference type="SUPFAM" id="SSF52540">
    <property type="entry name" value="P-loop containing nucleoside triphosphate hydrolases"/>
    <property type="match status" value="1"/>
</dbReference>
<dbReference type="RefSeq" id="WP_228231305.1">
    <property type="nucleotide sequence ID" value="NZ_JAJGMW010000026.1"/>
</dbReference>
<keyword evidence="4" id="KW-0547">Nucleotide-binding</keyword>
<dbReference type="Proteomes" id="UP001197770">
    <property type="component" value="Unassembled WGS sequence"/>
</dbReference>
<feature type="domain" description="Tyrosine-protein kinase G-rich" evidence="11">
    <location>
        <begin position="461"/>
        <end position="532"/>
    </location>
</feature>
<keyword evidence="13" id="KW-1185">Reference proteome</keyword>
<organism evidence="12 13">
    <name type="scientific">Leeuwenhoekiella parthenopeia</name>
    <dbReference type="NCBI Taxonomy" id="2890320"/>
    <lineage>
        <taxon>Bacteria</taxon>
        <taxon>Pseudomonadati</taxon>
        <taxon>Bacteroidota</taxon>
        <taxon>Flavobacteriia</taxon>
        <taxon>Flavobacteriales</taxon>
        <taxon>Flavobacteriaceae</taxon>
        <taxon>Leeuwenhoekiella</taxon>
    </lineage>
</organism>
<keyword evidence="9" id="KW-0472">Membrane</keyword>
<comment type="similarity">
    <text evidence="1">Belongs to the CpsD/CapB family.</text>
</comment>
<evidence type="ECO:0000256" key="5">
    <source>
        <dbReference type="ARBA" id="ARBA00022777"/>
    </source>
</evidence>
<keyword evidence="5" id="KW-0418">Kinase</keyword>
<feature type="transmembrane region" description="Helical" evidence="9">
    <location>
        <begin position="511"/>
        <end position="530"/>
    </location>
</feature>
<evidence type="ECO:0000256" key="7">
    <source>
        <dbReference type="ARBA" id="ARBA00023137"/>
    </source>
</evidence>